<dbReference type="OrthoDB" id="1859567at2"/>
<evidence type="ECO:0000313" key="6">
    <source>
        <dbReference type="Proteomes" id="UP000220904"/>
    </source>
</evidence>
<organism evidence="5 6">
    <name type="scientific">Faecalibacterium prausnitzii</name>
    <dbReference type="NCBI Taxonomy" id="853"/>
    <lineage>
        <taxon>Bacteria</taxon>
        <taxon>Bacillati</taxon>
        <taxon>Bacillota</taxon>
        <taxon>Clostridia</taxon>
        <taxon>Eubacteriales</taxon>
        <taxon>Oscillospiraceae</taxon>
        <taxon>Faecalibacterium</taxon>
    </lineage>
</organism>
<comment type="caution">
    <text evidence="5">The sequence shown here is derived from an EMBL/GenBank/DDBJ whole genome shotgun (WGS) entry which is preliminary data.</text>
</comment>
<protein>
    <recommendedName>
        <fullName evidence="7">DUF4316 domain-containing protein</fullName>
    </recommendedName>
</protein>
<feature type="domain" description="Large polyvalent protein-associated" evidence="4">
    <location>
        <begin position="117"/>
        <end position="189"/>
    </location>
</feature>
<proteinExistence type="predicted"/>
<dbReference type="InterPro" id="IPR025923">
    <property type="entry name" value="YodL-like_dom"/>
</dbReference>
<dbReference type="RefSeq" id="WP_097792464.1">
    <property type="nucleotide sequence ID" value="NZ_NOUV01000014.1"/>
</dbReference>
<dbReference type="InterPro" id="IPR041258">
    <property type="entry name" value="LPD18"/>
</dbReference>
<feature type="region of interest" description="Disordered" evidence="1">
    <location>
        <begin position="248"/>
        <end position="267"/>
    </location>
</feature>
<name>A0A2A7B5B4_9FIRM</name>
<dbReference type="InterPro" id="IPR025465">
    <property type="entry name" value="DUF4316"/>
</dbReference>
<sequence length="267" mass="31147">MINQYRVFQIKEVHHQHWAKSYAQQVEDGFLIHHQNYQSAYKGKPAPSDTPMTARKRLEEKRPNTFIGRSFGVGDVIVWDEEKERKFFYVDKEELIEFGGFMDADAAGNTVVYMVPNYQIDGKTGTWLPYDSEVVEGVCFFMMRNEQRKDTVSPIVVDSKGVFVTDAPNGFENVRAVLAEYVHRAEKKQQDMTEHEKCLTNGTYERARESGTEQNYDMIDGCVNNVPNKPRRIGGRWSVLDRLHIKQAERKQKEQTQQQQQERSRRN</sequence>
<evidence type="ECO:0008006" key="7">
    <source>
        <dbReference type="Google" id="ProtNLM"/>
    </source>
</evidence>
<feature type="domain" description="YodL-like" evidence="2">
    <location>
        <begin position="5"/>
        <end position="93"/>
    </location>
</feature>
<evidence type="ECO:0000313" key="5">
    <source>
        <dbReference type="EMBL" id="PDX86593.1"/>
    </source>
</evidence>
<evidence type="ECO:0000259" key="3">
    <source>
        <dbReference type="Pfam" id="PF14195"/>
    </source>
</evidence>
<dbReference type="Proteomes" id="UP000220904">
    <property type="component" value="Unassembled WGS sequence"/>
</dbReference>
<evidence type="ECO:0000256" key="1">
    <source>
        <dbReference type="SAM" id="MobiDB-lite"/>
    </source>
</evidence>
<accession>A0A2A7B5B4</accession>
<reference evidence="5 6" key="1">
    <citation type="journal article" date="2017" name="Front. Microbiol.">
        <title>New Insights into the Diversity of the Genus Faecalibacterium.</title>
        <authorList>
            <person name="Benevides L."/>
            <person name="Burman S."/>
            <person name="Martin R."/>
            <person name="Robert V."/>
            <person name="Thomas M."/>
            <person name="Miquel S."/>
            <person name="Chain F."/>
            <person name="Sokol H."/>
            <person name="Bermudez-Humaran L.G."/>
            <person name="Morrison M."/>
            <person name="Langella P."/>
            <person name="Azevedo V.A."/>
            <person name="Chatel J.M."/>
            <person name="Soares S."/>
        </authorList>
    </citation>
    <scope>NUCLEOTIDE SEQUENCE [LARGE SCALE GENOMIC DNA]</scope>
    <source>
        <strain evidence="5 6">AHMP21</strain>
    </source>
</reference>
<dbReference type="AlphaFoldDB" id="A0A2A7B5B4"/>
<evidence type="ECO:0000259" key="4">
    <source>
        <dbReference type="Pfam" id="PF18832"/>
    </source>
</evidence>
<feature type="domain" description="DUF4316" evidence="3">
    <location>
        <begin position="208"/>
        <end position="243"/>
    </location>
</feature>
<evidence type="ECO:0000259" key="2">
    <source>
        <dbReference type="Pfam" id="PF14191"/>
    </source>
</evidence>
<gene>
    <name evidence="5" type="ORF">CHR60_07570</name>
</gene>
<dbReference type="Pfam" id="PF18832">
    <property type="entry name" value="LPD18"/>
    <property type="match status" value="1"/>
</dbReference>
<dbReference type="Pfam" id="PF14191">
    <property type="entry name" value="YodL"/>
    <property type="match status" value="1"/>
</dbReference>
<dbReference type="EMBL" id="NOUV01000014">
    <property type="protein sequence ID" value="PDX86593.1"/>
    <property type="molecule type" value="Genomic_DNA"/>
</dbReference>
<dbReference type="Pfam" id="PF14195">
    <property type="entry name" value="DUF4316"/>
    <property type="match status" value="1"/>
</dbReference>